<dbReference type="PANTHER" id="PTHR45937:SF1">
    <property type="entry name" value="ASPARAGINE SYNTHETASE DOMAIN-CONTAINING PROTEIN 1"/>
    <property type="match status" value="1"/>
</dbReference>
<dbReference type="Gene3D" id="3.40.50.620">
    <property type="entry name" value="HUPs"/>
    <property type="match status" value="1"/>
</dbReference>
<dbReference type="InterPro" id="IPR001962">
    <property type="entry name" value="Asn_synthase"/>
</dbReference>
<evidence type="ECO:0000256" key="1">
    <source>
        <dbReference type="ARBA" id="ARBA00022605"/>
    </source>
</evidence>
<keyword evidence="1" id="KW-0028">Amino-acid biosynthesis</keyword>
<feature type="region of interest" description="Disordered" evidence="4">
    <location>
        <begin position="177"/>
        <end position="202"/>
    </location>
</feature>
<dbReference type="SUPFAM" id="SSF52402">
    <property type="entry name" value="Adenine nucleotide alpha hydrolases-like"/>
    <property type="match status" value="1"/>
</dbReference>
<dbReference type="Pfam" id="PF00733">
    <property type="entry name" value="Asn_synthase"/>
    <property type="match status" value="1"/>
</dbReference>
<evidence type="ECO:0000256" key="2">
    <source>
        <dbReference type="ARBA" id="ARBA00022888"/>
    </source>
</evidence>
<evidence type="ECO:0000256" key="3">
    <source>
        <dbReference type="ARBA" id="ARBA00022962"/>
    </source>
</evidence>
<keyword evidence="2" id="KW-0061">Asparagine biosynthesis</keyword>
<dbReference type="AlphaFoldDB" id="A0AAW1Q3Y4"/>
<feature type="region of interest" description="Disordered" evidence="4">
    <location>
        <begin position="112"/>
        <end position="147"/>
    </location>
</feature>
<reference evidence="6 7" key="1">
    <citation type="journal article" date="2024" name="Nat. Commun.">
        <title>Phylogenomics reveals the evolutionary origins of lichenization in chlorophyte algae.</title>
        <authorList>
            <person name="Puginier C."/>
            <person name="Libourel C."/>
            <person name="Otte J."/>
            <person name="Skaloud P."/>
            <person name="Haon M."/>
            <person name="Grisel S."/>
            <person name="Petersen M."/>
            <person name="Berrin J.G."/>
            <person name="Delaux P.M."/>
            <person name="Dal Grande F."/>
            <person name="Keller J."/>
        </authorList>
    </citation>
    <scope>NUCLEOTIDE SEQUENCE [LARGE SCALE GENOMIC DNA]</scope>
    <source>
        <strain evidence="6 7">SAG 2043</strain>
    </source>
</reference>
<protein>
    <recommendedName>
        <fullName evidence="5">Asparagine synthetase domain-containing protein</fullName>
    </recommendedName>
</protein>
<keyword evidence="7" id="KW-1185">Reference proteome</keyword>
<dbReference type="GO" id="GO:0006529">
    <property type="term" value="P:asparagine biosynthetic process"/>
    <property type="evidence" value="ECO:0007669"/>
    <property type="project" value="UniProtKB-KW"/>
</dbReference>
<comment type="caution">
    <text evidence="6">The sequence shown here is derived from an EMBL/GenBank/DDBJ whole genome shotgun (WGS) entry which is preliminary data.</text>
</comment>
<name>A0AAW1Q3Y4_9CHLO</name>
<dbReference type="InterPro" id="IPR014729">
    <property type="entry name" value="Rossmann-like_a/b/a_fold"/>
</dbReference>
<evidence type="ECO:0000313" key="6">
    <source>
        <dbReference type="EMBL" id="KAK9816930.1"/>
    </source>
</evidence>
<feature type="domain" description="Asparagine synthetase" evidence="5">
    <location>
        <begin position="310"/>
        <end position="360"/>
    </location>
</feature>
<evidence type="ECO:0000313" key="7">
    <source>
        <dbReference type="Proteomes" id="UP001489004"/>
    </source>
</evidence>
<dbReference type="PANTHER" id="PTHR45937">
    <property type="entry name" value="ASPARAGINE SYNTHETASE DOMAIN-CONTAINING PROTEIN 1"/>
    <property type="match status" value="1"/>
</dbReference>
<sequence length="391" mass="41894">MCGILLIGRGFSQGSQQIAARQVPLLQAPSKQRLSCEDFASQLQARGPDLVGRHTVNVGDGRCLELAASLLQLRGYAPGQAPLIDEAGNTLLYNGEVFSGLSIAPGQNDGIDTDSVVGAGRDRSPQSVAGSGAVASGSGSQGDAEHWKEVPPGIYSIQMCRSAQPQPLQSAVQLHSWSDAGDGSTPDGIACSSGPCHAGKDAHDDQVPDIEMAAKQVLKALERAVAVRHREHLLSLLAPARTIMDLNIGAALWLAARGKGRMRLVHGCAQAVPEGPGQWFRSAARVVLLGHGADEQCAGYGRHRTHFRLHGWQGLQNELAVDMRRLWQRNLGRDDRLVADHGREARHPFLDEDFMALLLELVAGPTSGLRYKQASAQSHFAAPRTSRPYSF</sequence>
<dbReference type="GO" id="GO:0004066">
    <property type="term" value="F:asparagine synthase (glutamine-hydrolyzing) activity"/>
    <property type="evidence" value="ECO:0007669"/>
    <property type="project" value="InterPro"/>
</dbReference>
<accession>A0AAW1Q3Y4</accession>
<gene>
    <name evidence="6" type="ORF">WJX72_007151</name>
</gene>
<evidence type="ECO:0000256" key="4">
    <source>
        <dbReference type="SAM" id="MobiDB-lite"/>
    </source>
</evidence>
<feature type="compositionally biased region" description="Low complexity" evidence="4">
    <location>
        <begin position="126"/>
        <end position="142"/>
    </location>
</feature>
<proteinExistence type="predicted"/>
<organism evidence="6 7">
    <name type="scientific">[Myrmecia] bisecta</name>
    <dbReference type="NCBI Taxonomy" id="41462"/>
    <lineage>
        <taxon>Eukaryota</taxon>
        <taxon>Viridiplantae</taxon>
        <taxon>Chlorophyta</taxon>
        <taxon>core chlorophytes</taxon>
        <taxon>Trebouxiophyceae</taxon>
        <taxon>Trebouxiales</taxon>
        <taxon>Trebouxiaceae</taxon>
        <taxon>Myrmecia</taxon>
    </lineage>
</organism>
<dbReference type="EMBL" id="JALJOR010000005">
    <property type="protein sequence ID" value="KAK9816930.1"/>
    <property type="molecule type" value="Genomic_DNA"/>
</dbReference>
<dbReference type="InterPro" id="IPR051857">
    <property type="entry name" value="Asn_synthetase_domain"/>
</dbReference>
<evidence type="ECO:0000259" key="5">
    <source>
        <dbReference type="Pfam" id="PF00733"/>
    </source>
</evidence>
<dbReference type="Proteomes" id="UP001489004">
    <property type="component" value="Unassembled WGS sequence"/>
</dbReference>
<dbReference type="CDD" id="cd01991">
    <property type="entry name" value="Asn_synthase_B_C"/>
    <property type="match status" value="1"/>
</dbReference>
<keyword evidence="3" id="KW-0315">Glutamine amidotransferase</keyword>